<sequence>MTVLVTGATGNIGRHVVQGLVDRGVNVRALTRDPRKAQMPEGVEVAQGDLARPDTLAPALEGATRMFLFPQAYRVPVPERLADYASSAGAVEAAEKAGVRRLVVMSPEGGLVEAVQTTAMEWTIVNPGEFMLNKLDYWGPTIRTEGAARSAYPDSPGCPIHEADIADVIVAVLLDDGHAGATYELTGPELLTPAEQVRAIGQGIGRELRFQALSPEEGRAELVKHWGALSADHFIEYQQEWATTPPTVLPTVEQITGHPARTLRAWAADHAASFR</sequence>
<reference evidence="3" key="1">
    <citation type="journal article" date="2019" name="Int. J. Syst. Evol. Microbiol.">
        <title>The Global Catalogue of Microorganisms (GCM) 10K type strain sequencing project: providing services to taxonomists for standard genome sequencing and annotation.</title>
        <authorList>
            <consortium name="The Broad Institute Genomics Platform"/>
            <consortium name="The Broad Institute Genome Sequencing Center for Infectious Disease"/>
            <person name="Wu L."/>
            <person name="Ma J."/>
        </authorList>
    </citation>
    <scope>NUCLEOTIDE SEQUENCE [LARGE SCALE GENOMIC DNA]</scope>
    <source>
        <strain evidence="3">JCM 15313</strain>
    </source>
</reference>
<dbReference type="EMBL" id="BAAAPC010000024">
    <property type="protein sequence ID" value="GAA2012043.1"/>
    <property type="molecule type" value="Genomic_DNA"/>
</dbReference>
<evidence type="ECO:0000313" key="2">
    <source>
        <dbReference type="EMBL" id="GAA2012043.1"/>
    </source>
</evidence>
<organism evidence="2 3">
    <name type="scientific">Nocardiopsis rhodophaea</name>
    <dbReference type="NCBI Taxonomy" id="280238"/>
    <lineage>
        <taxon>Bacteria</taxon>
        <taxon>Bacillati</taxon>
        <taxon>Actinomycetota</taxon>
        <taxon>Actinomycetes</taxon>
        <taxon>Streptosporangiales</taxon>
        <taxon>Nocardiopsidaceae</taxon>
        <taxon>Nocardiopsis</taxon>
    </lineage>
</organism>
<evidence type="ECO:0000259" key="1">
    <source>
        <dbReference type="Pfam" id="PF13460"/>
    </source>
</evidence>
<proteinExistence type="predicted"/>
<dbReference type="PANTHER" id="PTHR43162:SF1">
    <property type="entry name" value="PRESTALK A DIFFERENTIATION PROTEIN A"/>
    <property type="match status" value="1"/>
</dbReference>
<dbReference type="InterPro" id="IPR016040">
    <property type="entry name" value="NAD(P)-bd_dom"/>
</dbReference>
<dbReference type="InterPro" id="IPR051604">
    <property type="entry name" value="Ergot_Alk_Oxidoreductase"/>
</dbReference>
<dbReference type="Pfam" id="PF13460">
    <property type="entry name" value="NAD_binding_10"/>
    <property type="match status" value="1"/>
</dbReference>
<name>A0ABP5EYS6_9ACTN</name>
<dbReference type="Gene3D" id="3.90.25.10">
    <property type="entry name" value="UDP-galactose 4-epimerase, domain 1"/>
    <property type="match status" value="1"/>
</dbReference>
<dbReference type="SUPFAM" id="SSF51735">
    <property type="entry name" value="NAD(P)-binding Rossmann-fold domains"/>
    <property type="match status" value="1"/>
</dbReference>
<dbReference type="Proteomes" id="UP001501585">
    <property type="component" value="Unassembled WGS sequence"/>
</dbReference>
<feature type="domain" description="NAD(P)-binding" evidence="1">
    <location>
        <begin position="7"/>
        <end position="106"/>
    </location>
</feature>
<gene>
    <name evidence="2" type="ORF">GCM10009799_45420</name>
</gene>
<comment type="caution">
    <text evidence="2">The sequence shown here is derived from an EMBL/GenBank/DDBJ whole genome shotgun (WGS) entry which is preliminary data.</text>
</comment>
<evidence type="ECO:0000313" key="3">
    <source>
        <dbReference type="Proteomes" id="UP001501585"/>
    </source>
</evidence>
<accession>A0ABP5EYS6</accession>
<dbReference type="Gene3D" id="3.40.50.720">
    <property type="entry name" value="NAD(P)-binding Rossmann-like Domain"/>
    <property type="match status" value="1"/>
</dbReference>
<protein>
    <submittedName>
        <fullName evidence="2">NAD(P)H-binding protein</fullName>
    </submittedName>
</protein>
<keyword evidence="3" id="KW-1185">Reference proteome</keyword>
<dbReference type="RefSeq" id="WP_344165138.1">
    <property type="nucleotide sequence ID" value="NZ_BAAAPC010000024.1"/>
</dbReference>
<dbReference type="InterPro" id="IPR036291">
    <property type="entry name" value="NAD(P)-bd_dom_sf"/>
</dbReference>
<dbReference type="PANTHER" id="PTHR43162">
    <property type="match status" value="1"/>
</dbReference>